<dbReference type="EMBL" id="JAFNEN010001361">
    <property type="protein sequence ID" value="KAG8174007.1"/>
    <property type="molecule type" value="Genomic_DNA"/>
</dbReference>
<dbReference type="PANTHER" id="PTHR46704">
    <property type="entry name" value="CXC DOMAIN-CONTAINING PROTEIN-RELATED"/>
    <property type="match status" value="1"/>
</dbReference>
<evidence type="ECO:0000313" key="1">
    <source>
        <dbReference type="EMBL" id="KAG8174007.1"/>
    </source>
</evidence>
<evidence type="ECO:0000313" key="2">
    <source>
        <dbReference type="Proteomes" id="UP000827092"/>
    </source>
</evidence>
<proteinExistence type="predicted"/>
<comment type="caution">
    <text evidence="1">The sequence shown here is derived from an EMBL/GenBank/DDBJ whole genome shotgun (WGS) entry which is preliminary data.</text>
</comment>
<dbReference type="PANTHER" id="PTHR46704:SF9">
    <property type="entry name" value="BHLH DOMAIN-CONTAINING PROTEIN"/>
    <property type="match status" value="1"/>
</dbReference>
<gene>
    <name evidence="1" type="ORF">JTE90_000963</name>
</gene>
<keyword evidence="2" id="KW-1185">Reference proteome</keyword>
<reference evidence="1 2" key="1">
    <citation type="journal article" date="2022" name="Nat. Ecol. Evol.">
        <title>A masculinizing supergene underlies an exaggerated male reproductive morph in a spider.</title>
        <authorList>
            <person name="Hendrickx F."/>
            <person name="De Corte Z."/>
            <person name="Sonet G."/>
            <person name="Van Belleghem S.M."/>
            <person name="Kostlbacher S."/>
            <person name="Vangestel C."/>
        </authorList>
    </citation>
    <scope>NUCLEOTIDE SEQUENCE [LARGE SCALE GENOMIC DNA]</scope>
    <source>
        <strain evidence="1">W744_W776</strain>
    </source>
</reference>
<dbReference type="AlphaFoldDB" id="A0AAV6TQ83"/>
<organism evidence="1 2">
    <name type="scientific">Oedothorax gibbosus</name>
    <dbReference type="NCBI Taxonomy" id="931172"/>
    <lineage>
        <taxon>Eukaryota</taxon>
        <taxon>Metazoa</taxon>
        <taxon>Ecdysozoa</taxon>
        <taxon>Arthropoda</taxon>
        <taxon>Chelicerata</taxon>
        <taxon>Arachnida</taxon>
        <taxon>Araneae</taxon>
        <taxon>Araneomorphae</taxon>
        <taxon>Entelegynae</taxon>
        <taxon>Araneoidea</taxon>
        <taxon>Linyphiidae</taxon>
        <taxon>Erigoninae</taxon>
        <taxon>Oedothorax</taxon>
    </lineage>
</organism>
<accession>A0AAV6TQ83</accession>
<sequence>MTLVSNYTIGQRFANPEIPSVVTTCTKYAEHLQASKLSDSVYTFLKYSKNSDEPLPAWTAFNCLVEKDNALPTSNIRYLPVLEANPTEFSTVNLILKKKSIDIADKMSLEEIVLVFDQAIYAKAQQIRWKEELYKKRIVIRLGEFHIVMSFLGLLGKRFKDAGLASIMVESGIVDEGSVKTKKVVLLSTEVVYVLDSSGNRLKLIFLLDNGSMSNFLTVEAATRLRLPKERAFTSVAGITGSVSSIDSD</sequence>
<protein>
    <submittedName>
        <fullName evidence="1">Uncharacterized protein</fullName>
    </submittedName>
</protein>
<dbReference type="Proteomes" id="UP000827092">
    <property type="component" value="Unassembled WGS sequence"/>
</dbReference>
<name>A0AAV6TQ83_9ARAC</name>